<dbReference type="AlphaFoldDB" id="A0A1I2MTE7"/>
<evidence type="ECO:0000313" key="4">
    <source>
        <dbReference type="Proteomes" id="UP000198724"/>
    </source>
</evidence>
<keyword evidence="4" id="KW-1185">Reference proteome</keyword>
<dbReference type="Pfam" id="PF18935">
    <property type="entry name" value="DUF5683"/>
    <property type="match status" value="1"/>
</dbReference>
<dbReference type="OrthoDB" id="9813910at2"/>
<sequence length="223" mass="24846">MRLKVGAAVWLLGMVLYFAPAHTHGQVITTGPDSVVVPVAPVDTAEAEKRGFFLSTWDRPAKAALFSAIVPGGGQIYNRAYWKLPIVYGTGAVLTYFLIDNNTKFQDYKKAYIQRVDGDPNTTDKYANDPNFPSLNASRGTEAESNLKYRSDYYRRNRDLTVILSVAAYSLQIAEAYVHAHLREFDVGEELALRVQPNLLHLQARPGNFTPGLSLTLYTRSSK</sequence>
<gene>
    <name evidence="3" type="ORF">SAMN05421739_101392</name>
</gene>
<dbReference type="Proteomes" id="UP000198724">
    <property type="component" value="Unassembled WGS sequence"/>
</dbReference>
<dbReference type="STRING" id="1436961.SAMN05421739_101392"/>
<evidence type="ECO:0000256" key="1">
    <source>
        <dbReference type="SAM" id="SignalP"/>
    </source>
</evidence>
<keyword evidence="1" id="KW-0732">Signal</keyword>
<name>A0A1I2MTE7_9BACT</name>
<dbReference type="RefSeq" id="WP_092098478.1">
    <property type="nucleotide sequence ID" value="NZ_FOOT01000001.1"/>
</dbReference>
<feature type="domain" description="DUF5683" evidence="2">
    <location>
        <begin position="59"/>
        <end position="217"/>
    </location>
</feature>
<proteinExistence type="predicted"/>
<evidence type="ECO:0000313" key="3">
    <source>
        <dbReference type="EMBL" id="SFF92371.1"/>
    </source>
</evidence>
<organism evidence="3 4">
    <name type="scientific">Pontibacter chinhatensis</name>
    <dbReference type="NCBI Taxonomy" id="1436961"/>
    <lineage>
        <taxon>Bacteria</taxon>
        <taxon>Pseudomonadati</taxon>
        <taxon>Bacteroidota</taxon>
        <taxon>Cytophagia</taxon>
        <taxon>Cytophagales</taxon>
        <taxon>Hymenobacteraceae</taxon>
        <taxon>Pontibacter</taxon>
    </lineage>
</organism>
<reference evidence="4" key="1">
    <citation type="submission" date="2016-10" db="EMBL/GenBank/DDBJ databases">
        <authorList>
            <person name="Varghese N."/>
            <person name="Submissions S."/>
        </authorList>
    </citation>
    <scope>NUCLEOTIDE SEQUENCE [LARGE SCALE GENOMIC DNA]</scope>
    <source>
        <strain evidence="4">LP51</strain>
    </source>
</reference>
<protein>
    <recommendedName>
        <fullName evidence="2">DUF5683 domain-containing protein</fullName>
    </recommendedName>
</protein>
<feature type="chain" id="PRO_5011750317" description="DUF5683 domain-containing protein" evidence="1">
    <location>
        <begin position="24"/>
        <end position="223"/>
    </location>
</feature>
<accession>A0A1I2MTE7</accession>
<dbReference type="InterPro" id="IPR043738">
    <property type="entry name" value="DUF5683"/>
</dbReference>
<feature type="signal peptide" evidence="1">
    <location>
        <begin position="1"/>
        <end position="23"/>
    </location>
</feature>
<dbReference type="EMBL" id="FOOT01000001">
    <property type="protein sequence ID" value="SFF92371.1"/>
    <property type="molecule type" value="Genomic_DNA"/>
</dbReference>
<evidence type="ECO:0000259" key="2">
    <source>
        <dbReference type="Pfam" id="PF18935"/>
    </source>
</evidence>